<evidence type="ECO:0000256" key="6">
    <source>
        <dbReference type="ARBA" id="ARBA00023212"/>
    </source>
</evidence>
<evidence type="ECO:0000256" key="5">
    <source>
        <dbReference type="ARBA" id="ARBA00022737"/>
    </source>
</evidence>
<proteinExistence type="inferred from homology"/>
<evidence type="ECO:0000256" key="1">
    <source>
        <dbReference type="ARBA" id="ARBA00004245"/>
    </source>
</evidence>
<dbReference type="InterPro" id="IPR015943">
    <property type="entry name" value="WD40/YVTN_repeat-like_dom_sf"/>
</dbReference>
<keyword evidence="5" id="KW-0677">Repeat</keyword>
<comment type="subcellular location">
    <subcellularLocation>
        <location evidence="1">Cytoplasm</location>
        <location evidence="1">Cytoskeleton</location>
    </subcellularLocation>
</comment>
<feature type="region of interest" description="Disordered" evidence="8">
    <location>
        <begin position="1"/>
        <end position="133"/>
    </location>
</feature>
<keyword evidence="4 7" id="KW-0853">WD repeat</keyword>
<comment type="caution">
    <text evidence="9">The sequence shown here is derived from an EMBL/GenBank/DDBJ whole genome shotgun (WGS) entry which is preliminary data.</text>
</comment>
<dbReference type="InterPro" id="IPR001680">
    <property type="entry name" value="WD40_rpt"/>
</dbReference>
<feature type="compositionally biased region" description="Basic and acidic residues" evidence="8">
    <location>
        <begin position="18"/>
        <end position="43"/>
    </location>
</feature>
<name>A0AAV2R778_MEGNR</name>
<evidence type="ECO:0000313" key="10">
    <source>
        <dbReference type="Proteomes" id="UP001497623"/>
    </source>
</evidence>
<dbReference type="SUPFAM" id="SSF50978">
    <property type="entry name" value="WD40 repeat-like"/>
    <property type="match status" value="1"/>
</dbReference>
<dbReference type="GO" id="GO:0005868">
    <property type="term" value="C:cytoplasmic dynein complex"/>
    <property type="evidence" value="ECO:0007669"/>
    <property type="project" value="InterPro"/>
</dbReference>
<dbReference type="SMART" id="SM00320">
    <property type="entry name" value="WD40"/>
    <property type="match status" value="6"/>
</dbReference>
<feature type="repeat" description="WD" evidence="7">
    <location>
        <begin position="519"/>
        <end position="566"/>
    </location>
</feature>
<comment type="similarity">
    <text evidence="2">Belongs to the dynein intermediate chain family.</text>
</comment>
<sequence>MSQGLGIGLVSQLSLGSPERKSAWRAEKERKLAKLKMLRAEKEKRRREYLKQEAADAASRGGANSNNPSDQQQDVDEVLKSLGVAPTSEVLSSMSSMSSEAGGDNSGGSPDKSLEANAASPRISKPPPTLSVVSVQATNIPPKETVTYTKGVQTATSGDTHGDGILAQIRSKYHSMHEYNLNPALEWDDEFTAEEEDNSLTMLDTPPIFGSGRGHLPPGILPTGMPQVQAVKPAQATMDHIPLQEEEKIEPPREMSDEEKQMLMMTEDFHQFFDHATRIVERALAEDVDIYADYSHDHEDDEAGNENGSVKLSLNRWFYDDRWSRNRCITCMDWSPQYPELLVASYNNNEDSPHDPDGVALVWNTKFKKDTPEYIFHCQSPVMSATFARFHPNLIIGGTYSGQIVLWDNRSQKRTPVQRSPLSAAAHTHPVYCMKVVGTQNAHNLISVSTDGKMCSWSLDMLSQPQESMELQHKQSRAVAVTSLAFPTGDVNNFIVGSEEGAVFTACRHGSKAGILDAYEGHQGPVTGVSTHTCPGPIDFSHLFITSSIDWTVKLWSVKETKPLYSFEDNGDYVYDVAWSPLHPGLFTAVDGSGRIDLWNLNQDTEVPIASTIVEGAPALNRVSWTNSGQQITVGDDMGKIWIYDVGEQLAIPRGDDWSRLVHTLGELKHNQADDDQCSRHYDSSFSLSSMSSSPLR</sequence>
<dbReference type="InterPro" id="IPR025956">
    <property type="entry name" value="DYNC1I1/DYNC1I2"/>
</dbReference>
<protein>
    <recommendedName>
        <fullName evidence="11">Cytoplasmic dynein 1 intermediate chain</fullName>
    </recommendedName>
</protein>
<organism evidence="9 10">
    <name type="scientific">Meganyctiphanes norvegica</name>
    <name type="common">Northern krill</name>
    <name type="synonym">Thysanopoda norvegica</name>
    <dbReference type="NCBI Taxonomy" id="48144"/>
    <lineage>
        <taxon>Eukaryota</taxon>
        <taxon>Metazoa</taxon>
        <taxon>Ecdysozoa</taxon>
        <taxon>Arthropoda</taxon>
        <taxon>Crustacea</taxon>
        <taxon>Multicrustacea</taxon>
        <taxon>Malacostraca</taxon>
        <taxon>Eumalacostraca</taxon>
        <taxon>Eucarida</taxon>
        <taxon>Euphausiacea</taxon>
        <taxon>Euphausiidae</taxon>
        <taxon>Meganyctiphanes</taxon>
    </lineage>
</organism>
<evidence type="ECO:0000256" key="3">
    <source>
        <dbReference type="ARBA" id="ARBA00022490"/>
    </source>
</evidence>
<keyword evidence="3" id="KW-0963">Cytoplasm</keyword>
<dbReference type="FunFam" id="2.130.10.10:FF:000781">
    <property type="entry name" value="Cytoplasmic dynein intermediate chain"/>
    <property type="match status" value="1"/>
</dbReference>
<dbReference type="Pfam" id="PF11540">
    <property type="entry name" value="Dynein_IC2"/>
    <property type="match status" value="1"/>
</dbReference>
<dbReference type="PANTHER" id="PTHR12442">
    <property type="entry name" value="DYNEIN INTERMEDIATE CHAIN"/>
    <property type="match status" value="1"/>
</dbReference>
<dbReference type="Proteomes" id="UP001497623">
    <property type="component" value="Unassembled WGS sequence"/>
</dbReference>
<dbReference type="GO" id="GO:0045504">
    <property type="term" value="F:dynein heavy chain binding"/>
    <property type="evidence" value="ECO:0007669"/>
    <property type="project" value="TreeGrafter"/>
</dbReference>
<dbReference type="InterPro" id="IPR036322">
    <property type="entry name" value="WD40_repeat_dom_sf"/>
</dbReference>
<gene>
    <name evidence="9" type="ORF">MNOR_LOCUS20776</name>
</gene>
<keyword evidence="6" id="KW-0206">Cytoskeleton</keyword>
<accession>A0AAV2R778</accession>
<dbReference type="AlphaFoldDB" id="A0AAV2R778"/>
<evidence type="ECO:0000256" key="4">
    <source>
        <dbReference type="ARBA" id="ARBA00022574"/>
    </source>
</evidence>
<dbReference type="Gene3D" id="2.130.10.10">
    <property type="entry name" value="YVTN repeat-like/Quinoprotein amine dehydrogenase"/>
    <property type="match status" value="1"/>
</dbReference>
<evidence type="ECO:0008006" key="11">
    <source>
        <dbReference type="Google" id="ProtNLM"/>
    </source>
</evidence>
<dbReference type="PANTHER" id="PTHR12442:SF22">
    <property type="entry name" value="CYTOPLASMIC DYNEIN 1 INTERMEDIATE CHAIN-RELATED"/>
    <property type="match status" value="1"/>
</dbReference>
<dbReference type="Pfam" id="PF00400">
    <property type="entry name" value="WD40"/>
    <property type="match status" value="1"/>
</dbReference>
<dbReference type="GO" id="GO:0010970">
    <property type="term" value="P:transport along microtubule"/>
    <property type="evidence" value="ECO:0007669"/>
    <property type="project" value="TreeGrafter"/>
</dbReference>
<keyword evidence="10" id="KW-1185">Reference proteome</keyword>
<evidence type="ECO:0000256" key="2">
    <source>
        <dbReference type="ARBA" id="ARBA00011059"/>
    </source>
</evidence>
<evidence type="ECO:0000313" key="9">
    <source>
        <dbReference type="EMBL" id="CAL4115854.1"/>
    </source>
</evidence>
<feature type="compositionally biased region" description="Polar residues" evidence="8">
    <location>
        <begin position="62"/>
        <end position="72"/>
    </location>
</feature>
<evidence type="ECO:0000256" key="7">
    <source>
        <dbReference type="PROSITE-ProRule" id="PRU00221"/>
    </source>
</evidence>
<dbReference type="InterPro" id="IPR050687">
    <property type="entry name" value="Dynein_IC"/>
</dbReference>
<dbReference type="EMBL" id="CAXKWB010016278">
    <property type="protein sequence ID" value="CAL4115854.1"/>
    <property type="molecule type" value="Genomic_DNA"/>
</dbReference>
<reference evidence="9 10" key="1">
    <citation type="submission" date="2024-05" db="EMBL/GenBank/DDBJ databases">
        <authorList>
            <person name="Wallberg A."/>
        </authorList>
    </citation>
    <scope>NUCLEOTIDE SEQUENCE [LARGE SCALE GENOMIC DNA]</scope>
</reference>
<evidence type="ECO:0000256" key="8">
    <source>
        <dbReference type="SAM" id="MobiDB-lite"/>
    </source>
</evidence>
<dbReference type="PROSITE" id="PS50082">
    <property type="entry name" value="WD_REPEATS_2"/>
    <property type="match status" value="1"/>
</dbReference>
<dbReference type="GO" id="GO:0045503">
    <property type="term" value="F:dynein light chain binding"/>
    <property type="evidence" value="ECO:0007669"/>
    <property type="project" value="TreeGrafter"/>
</dbReference>